<feature type="domain" description="Acyl-CoA dehydrogenase/oxidase N-terminal" evidence="4">
    <location>
        <begin position="6"/>
        <end position="94"/>
    </location>
</feature>
<feature type="non-terminal residue" evidence="5">
    <location>
        <position position="102"/>
    </location>
</feature>
<reference evidence="5" key="1">
    <citation type="submission" date="2018-05" db="EMBL/GenBank/DDBJ databases">
        <authorList>
            <person name="Lanie J.A."/>
            <person name="Ng W.-L."/>
            <person name="Kazmierczak K.M."/>
            <person name="Andrzejewski T.M."/>
            <person name="Davidsen T.M."/>
            <person name="Wayne K.J."/>
            <person name="Tettelin H."/>
            <person name="Glass J.I."/>
            <person name="Rusch D."/>
            <person name="Podicherti R."/>
            <person name="Tsui H.-C.T."/>
            <person name="Winkler M.E."/>
        </authorList>
    </citation>
    <scope>NUCLEOTIDE SEQUENCE</scope>
</reference>
<dbReference type="InterPro" id="IPR013786">
    <property type="entry name" value="AcylCoA_DH/ox_N"/>
</dbReference>
<proteinExistence type="predicted"/>
<evidence type="ECO:0000313" key="5">
    <source>
        <dbReference type="EMBL" id="SVC89258.1"/>
    </source>
</evidence>
<dbReference type="GO" id="GO:0003995">
    <property type="term" value="F:acyl-CoA dehydrogenase activity"/>
    <property type="evidence" value="ECO:0007669"/>
    <property type="project" value="TreeGrafter"/>
</dbReference>
<dbReference type="AlphaFoldDB" id="A0A382QWL4"/>
<evidence type="ECO:0000259" key="4">
    <source>
        <dbReference type="Pfam" id="PF02771"/>
    </source>
</evidence>
<evidence type="ECO:0000256" key="2">
    <source>
        <dbReference type="ARBA" id="ARBA00022827"/>
    </source>
</evidence>
<keyword evidence="3" id="KW-0560">Oxidoreductase</keyword>
<accession>A0A382QWL4</accession>
<protein>
    <recommendedName>
        <fullName evidence="4">Acyl-CoA dehydrogenase/oxidase N-terminal domain-containing protein</fullName>
    </recommendedName>
</protein>
<evidence type="ECO:0000256" key="1">
    <source>
        <dbReference type="ARBA" id="ARBA00022630"/>
    </source>
</evidence>
<evidence type="ECO:0000256" key="3">
    <source>
        <dbReference type="ARBA" id="ARBA00023002"/>
    </source>
</evidence>
<dbReference type="Gene3D" id="1.10.540.10">
    <property type="entry name" value="Acyl-CoA dehydrogenase/oxidase, N-terminal domain"/>
    <property type="match status" value="1"/>
</dbReference>
<sequence>MQTEFSEDQEQFREVVARFLQDKSPPAEVRRLMATEQGFDSDVWQQLSGEIGLAGTHLPEEYGGFGFGPVELGIVAEEMGRHLYCGPFFASSVMAGYALLLA</sequence>
<dbReference type="EMBL" id="UINC01117081">
    <property type="protein sequence ID" value="SVC89258.1"/>
    <property type="molecule type" value="Genomic_DNA"/>
</dbReference>
<gene>
    <name evidence="5" type="ORF">METZ01_LOCUS342112</name>
</gene>
<dbReference type="InterPro" id="IPR009100">
    <property type="entry name" value="AcylCoA_DH/oxidase_NM_dom_sf"/>
</dbReference>
<keyword evidence="1" id="KW-0285">Flavoprotein</keyword>
<keyword evidence="2" id="KW-0274">FAD</keyword>
<dbReference type="Pfam" id="PF02771">
    <property type="entry name" value="Acyl-CoA_dh_N"/>
    <property type="match status" value="1"/>
</dbReference>
<dbReference type="GO" id="GO:0050660">
    <property type="term" value="F:flavin adenine dinucleotide binding"/>
    <property type="evidence" value="ECO:0007669"/>
    <property type="project" value="InterPro"/>
</dbReference>
<dbReference type="SUPFAM" id="SSF56645">
    <property type="entry name" value="Acyl-CoA dehydrogenase NM domain-like"/>
    <property type="match status" value="1"/>
</dbReference>
<name>A0A382QWL4_9ZZZZ</name>
<dbReference type="InterPro" id="IPR037069">
    <property type="entry name" value="AcylCoA_DH/ox_N_sf"/>
</dbReference>
<dbReference type="PANTHER" id="PTHR43884">
    <property type="entry name" value="ACYL-COA DEHYDROGENASE"/>
    <property type="match status" value="1"/>
</dbReference>
<organism evidence="5">
    <name type="scientific">marine metagenome</name>
    <dbReference type="NCBI Taxonomy" id="408172"/>
    <lineage>
        <taxon>unclassified sequences</taxon>
        <taxon>metagenomes</taxon>
        <taxon>ecological metagenomes</taxon>
    </lineage>
</organism>
<dbReference type="PANTHER" id="PTHR43884:SF20">
    <property type="entry name" value="ACYL-COA DEHYDROGENASE FADE28"/>
    <property type="match status" value="1"/>
</dbReference>